<evidence type="ECO:0000256" key="3">
    <source>
        <dbReference type="ARBA" id="ARBA00012663"/>
    </source>
</evidence>
<dbReference type="GO" id="GO:0004563">
    <property type="term" value="F:beta-N-acetylhexosaminidase activity"/>
    <property type="evidence" value="ECO:0007669"/>
    <property type="project" value="UniProtKB-EC"/>
</dbReference>
<dbReference type="Gene3D" id="3.20.20.300">
    <property type="entry name" value="Glycoside hydrolase, family 3, N-terminal domain"/>
    <property type="match status" value="1"/>
</dbReference>
<feature type="transmembrane region" description="Helical" evidence="7">
    <location>
        <begin position="67"/>
        <end position="86"/>
    </location>
</feature>
<evidence type="ECO:0000256" key="7">
    <source>
        <dbReference type="SAM" id="Phobius"/>
    </source>
</evidence>
<feature type="transmembrane region" description="Helical" evidence="7">
    <location>
        <begin position="38"/>
        <end position="55"/>
    </location>
</feature>
<dbReference type="EMBL" id="JAZHRV010000001">
    <property type="protein sequence ID" value="MEH2557216.1"/>
    <property type="molecule type" value="Genomic_DNA"/>
</dbReference>
<evidence type="ECO:0000256" key="6">
    <source>
        <dbReference type="SAM" id="MobiDB-lite"/>
    </source>
</evidence>
<reference evidence="9 10" key="1">
    <citation type="submission" date="2024-02" db="EMBL/GenBank/DDBJ databases">
        <title>Adaptive strategies in a cosmopolitan and abundant soil bacterium.</title>
        <authorList>
            <person name="Carini P."/>
        </authorList>
    </citation>
    <scope>NUCLEOTIDE SEQUENCE [LARGE SCALE GENOMIC DNA]</scope>
    <source>
        <strain evidence="9 10">AZCC 1608</strain>
    </source>
</reference>
<dbReference type="PANTHER" id="PTHR30480:SF13">
    <property type="entry name" value="BETA-HEXOSAMINIDASE"/>
    <property type="match status" value="1"/>
</dbReference>
<evidence type="ECO:0000256" key="5">
    <source>
        <dbReference type="ARBA" id="ARBA00023295"/>
    </source>
</evidence>
<dbReference type="InterPro" id="IPR036962">
    <property type="entry name" value="Glyco_hydro_3_N_sf"/>
</dbReference>
<evidence type="ECO:0000256" key="2">
    <source>
        <dbReference type="ARBA" id="ARBA00005336"/>
    </source>
</evidence>
<evidence type="ECO:0000259" key="8">
    <source>
        <dbReference type="Pfam" id="PF00933"/>
    </source>
</evidence>
<sequence length="457" mass="49386">MQILKRIGIILVWLAGPVFVFAAVNKNDPYLIALRGPGNIVLAAASIIAVVVLIRRGYWRRGVAGRLLVLLWCLPSLSMLGAHTSFEWRKRSILQIGAAQARNLGRHFIVGYSSFPEVAVLAEKGLISGVYITRHNIAGSTAARLKEEISALQEKRRAAGLPPLIVAADQEGGIVSHLAPPLTKLPALSTLASLAPDVRAEKAEAFGRTHGQELAALGVNMNLAPVLDLRPEMKRNRLDFNTLIRYRAISDDPAIVADIARAYVNGLEASGVGATVKHFPGLGRVRTDTHHFSADLDTPLEELEASDWLPFRKVLAGSKAQLMIGHVTLTSVDPDRAASHSKRVVDGIVRKKWNYQGVVMTDDLVMGAIYQRNVCTAVVEALNAGVDLLLVAFDGAQFYRIFTCAVAASAEGRLDAAMLGDSDMRLKGAFPRERQGPRYSTTSNTAAPGVLARPMTD</sequence>
<keyword evidence="7" id="KW-0812">Transmembrane</keyword>
<dbReference type="RefSeq" id="WP_334483120.1">
    <property type="nucleotide sequence ID" value="NZ_JAZHRV010000001.1"/>
</dbReference>
<dbReference type="Proteomes" id="UP001364224">
    <property type="component" value="Unassembled WGS sequence"/>
</dbReference>
<dbReference type="Pfam" id="PF00933">
    <property type="entry name" value="Glyco_hydro_3"/>
    <property type="match status" value="1"/>
</dbReference>
<keyword evidence="5 9" id="KW-0326">Glycosidase</keyword>
<proteinExistence type="inferred from homology"/>
<dbReference type="PANTHER" id="PTHR30480">
    <property type="entry name" value="BETA-HEXOSAMINIDASE-RELATED"/>
    <property type="match status" value="1"/>
</dbReference>
<dbReference type="InterPro" id="IPR050226">
    <property type="entry name" value="NagZ_Beta-hexosaminidase"/>
</dbReference>
<evidence type="ECO:0000313" key="10">
    <source>
        <dbReference type="Proteomes" id="UP001364224"/>
    </source>
</evidence>
<feature type="domain" description="Glycoside hydrolase family 3 N-terminal" evidence="8">
    <location>
        <begin position="123"/>
        <end position="395"/>
    </location>
</feature>
<dbReference type="EC" id="3.2.1.52" evidence="3"/>
<evidence type="ECO:0000256" key="1">
    <source>
        <dbReference type="ARBA" id="ARBA00001231"/>
    </source>
</evidence>
<dbReference type="SUPFAM" id="SSF51445">
    <property type="entry name" value="(Trans)glycosidases"/>
    <property type="match status" value="1"/>
</dbReference>
<evidence type="ECO:0000256" key="4">
    <source>
        <dbReference type="ARBA" id="ARBA00022801"/>
    </source>
</evidence>
<name>A0ABU8BF89_9BRAD</name>
<protein>
    <recommendedName>
        <fullName evidence="3">beta-N-acetylhexosaminidase</fullName>
        <ecNumber evidence="3">3.2.1.52</ecNumber>
    </recommendedName>
</protein>
<accession>A0ABU8BF89</accession>
<comment type="similarity">
    <text evidence="2">Belongs to the glycosyl hydrolase 3 family.</text>
</comment>
<gene>
    <name evidence="9" type="ORF">V1286_004745</name>
</gene>
<organism evidence="9 10">
    <name type="scientific">Bradyrhizobium algeriense</name>
    <dbReference type="NCBI Taxonomy" id="634784"/>
    <lineage>
        <taxon>Bacteria</taxon>
        <taxon>Pseudomonadati</taxon>
        <taxon>Pseudomonadota</taxon>
        <taxon>Alphaproteobacteria</taxon>
        <taxon>Hyphomicrobiales</taxon>
        <taxon>Nitrobacteraceae</taxon>
        <taxon>Bradyrhizobium</taxon>
    </lineage>
</organism>
<keyword evidence="4 9" id="KW-0378">Hydrolase</keyword>
<keyword evidence="7" id="KW-0472">Membrane</keyword>
<feature type="region of interest" description="Disordered" evidence="6">
    <location>
        <begin position="433"/>
        <end position="457"/>
    </location>
</feature>
<dbReference type="InterPro" id="IPR001764">
    <property type="entry name" value="Glyco_hydro_3_N"/>
</dbReference>
<keyword evidence="10" id="KW-1185">Reference proteome</keyword>
<evidence type="ECO:0000313" key="9">
    <source>
        <dbReference type="EMBL" id="MEH2557216.1"/>
    </source>
</evidence>
<dbReference type="InterPro" id="IPR017853">
    <property type="entry name" value="GH"/>
</dbReference>
<comment type="caution">
    <text evidence="9">The sequence shown here is derived from an EMBL/GenBank/DDBJ whole genome shotgun (WGS) entry which is preliminary data.</text>
</comment>
<keyword evidence="7" id="KW-1133">Transmembrane helix</keyword>
<comment type="catalytic activity">
    <reaction evidence="1">
        <text>Hydrolysis of terminal non-reducing N-acetyl-D-hexosamine residues in N-acetyl-beta-D-hexosaminides.</text>
        <dbReference type="EC" id="3.2.1.52"/>
    </reaction>
</comment>